<evidence type="ECO:0000313" key="2">
    <source>
        <dbReference type="EMBL" id="TPG11726.1"/>
    </source>
</evidence>
<keyword evidence="1" id="KW-1133">Transmembrane helix</keyword>
<organism evidence="2 3">
    <name type="scientific">Rhodanobacter glycinis</name>
    <dbReference type="NCBI Taxonomy" id="582702"/>
    <lineage>
        <taxon>Bacteria</taxon>
        <taxon>Pseudomonadati</taxon>
        <taxon>Pseudomonadota</taxon>
        <taxon>Gammaproteobacteria</taxon>
        <taxon>Lysobacterales</taxon>
        <taxon>Rhodanobacteraceae</taxon>
        <taxon>Rhodanobacter</taxon>
    </lineage>
</organism>
<evidence type="ECO:0000313" key="3">
    <source>
        <dbReference type="Proteomes" id="UP000319486"/>
    </source>
</evidence>
<dbReference type="RefSeq" id="WP_140649317.1">
    <property type="nucleotide sequence ID" value="NZ_RCZB01000003.1"/>
</dbReference>
<dbReference type="OrthoDB" id="5955310at2"/>
<protein>
    <submittedName>
        <fullName evidence="2">DUF4381 domain-containing protein</fullName>
    </submittedName>
</protein>
<accession>A0A502FDC3</accession>
<name>A0A502FDC3_9GAMM</name>
<reference evidence="2 3" key="1">
    <citation type="journal article" date="2019" name="Environ. Microbiol.">
        <title>Species interactions and distinct microbial communities in high Arctic permafrost affected cryosols are associated with the CH4 and CO2 gas fluxes.</title>
        <authorList>
            <person name="Altshuler I."/>
            <person name="Hamel J."/>
            <person name="Turney S."/>
            <person name="Magnuson E."/>
            <person name="Levesque R."/>
            <person name="Greer C."/>
            <person name="Whyte L.G."/>
        </authorList>
    </citation>
    <scope>NUCLEOTIDE SEQUENCE [LARGE SCALE GENOMIC DNA]</scope>
    <source>
        <strain evidence="2 3">S13Y</strain>
    </source>
</reference>
<feature type="transmembrane region" description="Helical" evidence="1">
    <location>
        <begin position="35"/>
        <end position="54"/>
    </location>
</feature>
<evidence type="ECO:0000256" key="1">
    <source>
        <dbReference type="SAM" id="Phobius"/>
    </source>
</evidence>
<gene>
    <name evidence="2" type="ORF">EAH88_04335</name>
</gene>
<dbReference type="InterPro" id="IPR025489">
    <property type="entry name" value="DUF4381"/>
</dbReference>
<dbReference type="AlphaFoldDB" id="A0A502FDC3"/>
<comment type="caution">
    <text evidence="2">The sequence shown here is derived from an EMBL/GenBank/DDBJ whole genome shotgun (WGS) entry which is preliminary data.</text>
</comment>
<dbReference type="Proteomes" id="UP000319486">
    <property type="component" value="Unassembled WGS sequence"/>
</dbReference>
<dbReference type="EMBL" id="RCZO01000001">
    <property type="protein sequence ID" value="TPG11726.1"/>
    <property type="molecule type" value="Genomic_DNA"/>
</dbReference>
<sequence>MMQSAVQPAAAPPSGPSLRDIHLPRDPAWWPPAPGWWMLAALMLLALLVGTWRWRRYRRAQHQRQQVLLELDQLELRCRRDGDSVALASGLHQLLRRVARRHDALATKQRGDAWRQTLARMPVDAATLDILLALDQQIYRPPVSFDHAAAVAAVRQWLRWALKPATWKRTTVVRTDA</sequence>
<keyword evidence="3" id="KW-1185">Reference proteome</keyword>
<keyword evidence="1" id="KW-0812">Transmembrane</keyword>
<dbReference type="Pfam" id="PF14316">
    <property type="entry name" value="DUF4381"/>
    <property type="match status" value="1"/>
</dbReference>
<keyword evidence="1" id="KW-0472">Membrane</keyword>
<proteinExistence type="predicted"/>